<name>A0A2W2DPV5_9ACTN</name>
<dbReference type="Proteomes" id="UP000249304">
    <property type="component" value="Unassembled WGS sequence"/>
</dbReference>
<accession>A0A2W2DPV5</accession>
<sequence length="142" mass="15607">MLDGFETREMWPYECLRCLHVWEEEFVVRRLRDAYGNSAEIWLSAGVPVQPPWSGASCPSCGAHHVTWFPSGYLARHPELVAEPEPGPAPVFAPAPASWPDSAAATRRSRLPGRLLIALGVPLVLFLGYELYVSIAAAHAGR</sequence>
<organism evidence="2 3">
    <name type="scientific">Nonomuraea aridisoli</name>
    <dbReference type="NCBI Taxonomy" id="2070368"/>
    <lineage>
        <taxon>Bacteria</taxon>
        <taxon>Bacillati</taxon>
        <taxon>Actinomycetota</taxon>
        <taxon>Actinomycetes</taxon>
        <taxon>Streptosporangiales</taxon>
        <taxon>Streptosporangiaceae</taxon>
        <taxon>Nonomuraea</taxon>
    </lineage>
</organism>
<keyword evidence="3" id="KW-1185">Reference proteome</keyword>
<evidence type="ECO:0000313" key="2">
    <source>
        <dbReference type="EMBL" id="PZG12673.1"/>
    </source>
</evidence>
<protein>
    <submittedName>
        <fullName evidence="2">Uncharacterized protein</fullName>
    </submittedName>
</protein>
<dbReference type="OrthoDB" id="3872345at2"/>
<evidence type="ECO:0000256" key="1">
    <source>
        <dbReference type="SAM" id="Phobius"/>
    </source>
</evidence>
<dbReference type="AlphaFoldDB" id="A0A2W2DPV5"/>
<gene>
    <name evidence="2" type="ORF">C1J01_32120</name>
</gene>
<keyword evidence="1" id="KW-1133">Transmembrane helix</keyword>
<evidence type="ECO:0000313" key="3">
    <source>
        <dbReference type="Proteomes" id="UP000249304"/>
    </source>
</evidence>
<reference evidence="2 3" key="1">
    <citation type="submission" date="2018-01" db="EMBL/GenBank/DDBJ databases">
        <title>Draft genome sequence of Nonomuraea sp. KC333.</title>
        <authorList>
            <person name="Sahin N."/>
            <person name="Saygin H."/>
            <person name="Ay H."/>
        </authorList>
    </citation>
    <scope>NUCLEOTIDE SEQUENCE [LARGE SCALE GENOMIC DNA]</scope>
    <source>
        <strain evidence="2 3">KC333</strain>
    </source>
</reference>
<keyword evidence="1" id="KW-0472">Membrane</keyword>
<feature type="transmembrane region" description="Helical" evidence="1">
    <location>
        <begin position="115"/>
        <end position="140"/>
    </location>
</feature>
<comment type="caution">
    <text evidence="2">The sequence shown here is derived from an EMBL/GenBank/DDBJ whole genome shotgun (WGS) entry which is preliminary data.</text>
</comment>
<proteinExistence type="predicted"/>
<keyword evidence="1" id="KW-0812">Transmembrane</keyword>
<dbReference type="EMBL" id="POUD01000179">
    <property type="protein sequence ID" value="PZG12673.1"/>
    <property type="molecule type" value="Genomic_DNA"/>
</dbReference>
<dbReference type="RefSeq" id="WP_111182737.1">
    <property type="nucleotide sequence ID" value="NZ_POUD01000179.1"/>
</dbReference>